<evidence type="ECO:0000313" key="2">
    <source>
        <dbReference type="Proteomes" id="UP000267223"/>
    </source>
</evidence>
<reference evidence="1 2" key="1">
    <citation type="submission" date="2018-11" db="EMBL/GenBank/DDBJ databases">
        <title>Draft genome sequence of Ferruginibacter sp. BO-59.</title>
        <authorList>
            <person name="Im W.T."/>
        </authorList>
    </citation>
    <scope>NUCLEOTIDE SEQUENCE [LARGE SCALE GENOMIC DNA]</scope>
    <source>
        <strain evidence="1 2">BO-59</strain>
    </source>
</reference>
<proteinExistence type="predicted"/>
<dbReference type="AlphaFoldDB" id="A0A3M9NQE6"/>
<protein>
    <submittedName>
        <fullName evidence="1">Uncharacterized protein</fullName>
    </submittedName>
</protein>
<dbReference type="OrthoDB" id="772477at2"/>
<dbReference type="EMBL" id="RJJR01000001">
    <property type="protein sequence ID" value="RNI40031.1"/>
    <property type="molecule type" value="Genomic_DNA"/>
</dbReference>
<dbReference type="RefSeq" id="WP_123118922.1">
    <property type="nucleotide sequence ID" value="NZ_RJJR01000001.1"/>
</dbReference>
<accession>A0A3M9NQE6</accession>
<dbReference type="Proteomes" id="UP000267223">
    <property type="component" value="Unassembled WGS sequence"/>
</dbReference>
<keyword evidence="2" id="KW-1185">Reference proteome</keyword>
<comment type="caution">
    <text evidence="1">The sequence shown here is derived from an EMBL/GenBank/DDBJ whole genome shotgun (WGS) entry which is preliminary data.</text>
</comment>
<evidence type="ECO:0000313" key="1">
    <source>
        <dbReference type="EMBL" id="RNI40031.1"/>
    </source>
</evidence>
<name>A0A3M9NQE6_9BACT</name>
<organism evidence="1 2">
    <name type="scientific">Hanamia caeni</name>
    <dbReference type="NCBI Taxonomy" id="2294116"/>
    <lineage>
        <taxon>Bacteria</taxon>
        <taxon>Pseudomonadati</taxon>
        <taxon>Bacteroidota</taxon>
        <taxon>Chitinophagia</taxon>
        <taxon>Chitinophagales</taxon>
        <taxon>Chitinophagaceae</taxon>
        <taxon>Hanamia</taxon>
    </lineage>
</organism>
<gene>
    <name evidence="1" type="ORF">EFY79_01645</name>
</gene>
<sequence length="71" mass="8146">MVEIILKNNPDKNKIKALILFLKALNIEAELKKIPKTGTTGKSEFTLSTGIWKDYSIDADKLREQAWNRNK</sequence>